<evidence type="ECO:0000313" key="1">
    <source>
        <dbReference type="EMBL" id="KAJ7750114.1"/>
    </source>
</evidence>
<feature type="non-terminal residue" evidence="1">
    <location>
        <position position="175"/>
    </location>
</feature>
<name>A0AAD7IWJ1_9AGAR</name>
<dbReference type="Proteomes" id="UP001215280">
    <property type="component" value="Unassembled WGS sequence"/>
</dbReference>
<protein>
    <submittedName>
        <fullName evidence="1">Uncharacterized protein</fullName>
    </submittedName>
</protein>
<gene>
    <name evidence="1" type="ORF">DFH07DRAFT_707527</name>
</gene>
<comment type="caution">
    <text evidence="1">The sequence shown here is derived from an EMBL/GenBank/DDBJ whole genome shotgun (WGS) entry which is preliminary data.</text>
</comment>
<sequence length="175" mass="20078">SPVEALDQHYFLEYIATTKCRWIPWNKYFKNKNKKRLNFLVPKGPCCDNCHPDSFPLETIALVGGHRLKTGRKGTSSLELENTMREKLELLREQIVARDYPNQHFLTGNTIISDVVVDILAKQAQLVTSVDTILQLTRWVHAPRYGARMVDAIQQILVDFLDADKVARETQAAER</sequence>
<dbReference type="EMBL" id="JARJLG010000083">
    <property type="protein sequence ID" value="KAJ7750114.1"/>
    <property type="molecule type" value="Genomic_DNA"/>
</dbReference>
<dbReference type="AlphaFoldDB" id="A0AAD7IWJ1"/>
<proteinExistence type="predicted"/>
<organism evidence="1 2">
    <name type="scientific">Mycena maculata</name>
    <dbReference type="NCBI Taxonomy" id="230809"/>
    <lineage>
        <taxon>Eukaryota</taxon>
        <taxon>Fungi</taxon>
        <taxon>Dikarya</taxon>
        <taxon>Basidiomycota</taxon>
        <taxon>Agaricomycotina</taxon>
        <taxon>Agaricomycetes</taxon>
        <taxon>Agaricomycetidae</taxon>
        <taxon>Agaricales</taxon>
        <taxon>Marasmiineae</taxon>
        <taxon>Mycenaceae</taxon>
        <taxon>Mycena</taxon>
    </lineage>
</organism>
<feature type="non-terminal residue" evidence="1">
    <location>
        <position position="1"/>
    </location>
</feature>
<evidence type="ECO:0000313" key="2">
    <source>
        <dbReference type="Proteomes" id="UP001215280"/>
    </source>
</evidence>
<accession>A0AAD7IWJ1</accession>
<keyword evidence="2" id="KW-1185">Reference proteome</keyword>
<reference evidence="1" key="1">
    <citation type="submission" date="2023-03" db="EMBL/GenBank/DDBJ databases">
        <title>Massive genome expansion in bonnet fungi (Mycena s.s.) driven by repeated elements and novel gene families across ecological guilds.</title>
        <authorList>
            <consortium name="Lawrence Berkeley National Laboratory"/>
            <person name="Harder C.B."/>
            <person name="Miyauchi S."/>
            <person name="Viragh M."/>
            <person name="Kuo A."/>
            <person name="Thoen E."/>
            <person name="Andreopoulos B."/>
            <person name="Lu D."/>
            <person name="Skrede I."/>
            <person name="Drula E."/>
            <person name="Henrissat B."/>
            <person name="Morin E."/>
            <person name="Kohler A."/>
            <person name="Barry K."/>
            <person name="LaButti K."/>
            <person name="Morin E."/>
            <person name="Salamov A."/>
            <person name="Lipzen A."/>
            <person name="Mereny Z."/>
            <person name="Hegedus B."/>
            <person name="Baldrian P."/>
            <person name="Stursova M."/>
            <person name="Weitz H."/>
            <person name="Taylor A."/>
            <person name="Grigoriev I.V."/>
            <person name="Nagy L.G."/>
            <person name="Martin F."/>
            <person name="Kauserud H."/>
        </authorList>
    </citation>
    <scope>NUCLEOTIDE SEQUENCE</scope>
    <source>
        <strain evidence="1">CBHHK188m</strain>
    </source>
</reference>